<comment type="caution">
    <text evidence="2">The sequence shown here is derived from an EMBL/GenBank/DDBJ whole genome shotgun (WGS) entry which is preliminary data.</text>
</comment>
<accession>A0A4Q4T591</accession>
<evidence type="ECO:0000313" key="3">
    <source>
        <dbReference type="Proteomes" id="UP000293360"/>
    </source>
</evidence>
<organism evidence="2 3">
    <name type="scientific">Monosporascus ibericus</name>
    <dbReference type="NCBI Taxonomy" id="155417"/>
    <lineage>
        <taxon>Eukaryota</taxon>
        <taxon>Fungi</taxon>
        <taxon>Dikarya</taxon>
        <taxon>Ascomycota</taxon>
        <taxon>Pezizomycotina</taxon>
        <taxon>Sordariomycetes</taxon>
        <taxon>Xylariomycetidae</taxon>
        <taxon>Xylariales</taxon>
        <taxon>Xylariales incertae sedis</taxon>
        <taxon>Monosporascus</taxon>
    </lineage>
</organism>
<keyword evidence="1" id="KW-0378">Hydrolase</keyword>
<dbReference type="PANTHER" id="PTHR43316">
    <property type="entry name" value="HYDROLASE, HALOACID DELAHOGENASE-RELATED"/>
    <property type="match status" value="1"/>
</dbReference>
<evidence type="ECO:0000313" key="2">
    <source>
        <dbReference type="EMBL" id="RYO98790.1"/>
    </source>
</evidence>
<dbReference type="GO" id="GO:0016787">
    <property type="term" value="F:hydrolase activity"/>
    <property type="evidence" value="ECO:0007669"/>
    <property type="project" value="UniProtKB-KW"/>
</dbReference>
<dbReference type="OrthoDB" id="444127at2759"/>
<evidence type="ECO:0000256" key="1">
    <source>
        <dbReference type="ARBA" id="ARBA00022801"/>
    </source>
</evidence>
<dbReference type="InterPro" id="IPR036412">
    <property type="entry name" value="HAD-like_sf"/>
</dbReference>
<dbReference type="InterPro" id="IPR023214">
    <property type="entry name" value="HAD_sf"/>
</dbReference>
<sequence>MSVSRPITSYSCLAFDCFGTLINWETALYRQLLPLIRRLPTSHPLYNDRSATLKALLKHEGRILVSRPTELYNKVLADAYGDLAAELGLEASDAEKTQFGASIGDWAAFSDTLDALQRLKKHFKLVILSNVDRESFQGTLRGPLGGVVFDAVYTAQDIGSYKPDLRNFQYLIDHCREDLGVEKESIIHTAYSLYHDLVPAKEIGLASAYIERSGEIDTVMGGKLRDFEGKVNFDWHFMTLGDMADAVDAAHDSKE</sequence>
<dbReference type="PANTHER" id="PTHR43316:SF9">
    <property type="entry name" value="ACID DEHALOGENASE, PUTATIVE (AFU_ORTHOLOGUE AFUA_6G14460)-RELATED"/>
    <property type="match status" value="1"/>
</dbReference>
<dbReference type="Gene3D" id="1.10.150.750">
    <property type="match status" value="1"/>
</dbReference>
<dbReference type="EMBL" id="QJNU01000448">
    <property type="protein sequence ID" value="RYO98790.1"/>
    <property type="molecule type" value="Genomic_DNA"/>
</dbReference>
<gene>
    <name evidence="2" type="ORF">DL764_006996</name>
</gene>
<protein>
    <recommendedName>
        <fullName evidence="4">Haloacid dehalogenase, type II</fullName>
    </recommendedName>
</protein>
<keyword evidence="3" id="KW-1185">Reference proteome</keyword>
<dbReference type="InterPro" id="IPR051540">
    <property type="entry name" value="S-2-haloacid_dehalogenase"/>
</dbReference>
<dbReference type="Proteomes" id="UP000293360">
    <property type="component" value="Unassembled WGS sequence"/>
</dbReference>
<reference evidence="2 3" key="1">
    <citation type="submission" date="2018-06" db="EMBL/GenBank/DDBJ databases">
        <title>Complete Genomes of Monosporascus.</title>
        <authorList>
            <person name="Robinson A.J."/>
            <person name="Natvig D.O."/>
        </authorList>
    </citation>
    <scope>NUCLEOTIDE SEQUENCE [LARGE SCALE GENOMIC DNA]</scope>
    <source>
        <strain evidence="2 3">CBS 110550</strain>
    </source>
</reference>
<proteinExistence type="predicted"/>
<evidence type="ECO:0008006" key="4">
    <source>
        <dbReference type="Google" id="ProtNLM"/>
    </source>
</evidence>
<name>A0A4Q4T591_9PEZI</name>
<dbReference type="SUPFAM" id="SSF56784">
    <property type="entry name" value="HAD-like"/>
    <property type="match status" value="1"/>
</dbReference>
<dbReference type="Gene3D" id="3.40.50.1000">
    <property type="entry name" value="HAD superfamily/HAD-like"/>
    <property type="match status" value="1"/>
</dbReference>
<dbReference type="Pfam" id="PF00702">
    <property type="entry name" value="Hydrolase"/>
    <property type="match status" value="1"/>
</dbReference>
<dbReference type="AlphaFoldDB" id="A0A4Q4T591"/>